<feature type="compositionally biased region" description="Basic and acidic residues" evidence="1">
    <location>
        <begin position="158"/>
        <end position="170"/>
    </location>
</feature>
<feature type="region of interest" description="Disordered" evidence="1">
    <location>
        <begin position="24"/>
        <end position="67"/>
    </location>
</feature>
<sequence length="320" mass="34779">QALVLAGRALVQHLGTLRRGHPIVGAVHHQERRRHLPEAAPQQRRHADELPHRPHPRRPPPTPRHPHLLRVTDRLADHLLVRHHRPCVGEPEEEPVQEEPHAGRVHVVGDDEQRRRQDEPRPPGVRRGAEVGEHRGGAAHGLAEEEGREGGVGAALAHGEEEGERRRGDGLHVPEVAADALGAAVAEEVGAEDGVPPPRVADGEALEHPGGVGAVAVGHEHDAPDVAVVGGGQRVERVREQAAAGGLVVGLRVAETQRGVVLVGLRGVAPEVLRRRRRGHRPPEPETAAREKIFFSFLPFFSFDESQHRPEMGSGRRAHL</sequence>
<proteinExistence type="predicted"/>
<accession>J3LAS8</accession>
<evidence type="ECO:0000313" key="2">
    <source>
        <dbReference type="EnsemblPlants" id="OB02G17450.1"/>
    </source>
</evidence>
<dbReference type="Proteomes" id="UP000006038">
    <property type="component" value="Unassembled WGS sequence"/>
</dbReference>
<name>J3LAS8_ORYBR</name>
<dbReference type="Gramene" id="OB02G17450.1">
    <property type="protein sequence ID" value="OB02G17450.1"/>
    <property type="gene ID" value="OB02G17450"/>
</dbReference>
<feature type="region of interest" description="Disordered" evidence="1">
    <location>
        <begin position="88"/>
        <end position="170"/>
    </location>
</feature>
<evidence type="ECO:0000313" key="3">
    <source>
        <dbReference type="Proteomes" id="UP000006038"/>
    </source>
</evidence>
<dbReference type="EnsemblPlants" id="OB02G17450.1">
    <property type="protein sequence ID" value="OB02G17450.1"/>
    <property type="gene ID" value="OB02G17450"/>
</dbReference>
<keyword evidence="3" id="KW-1185">Reference proteome</keyword>
<reference evidence="2" key="1">
    <citation type="submission" date="2013-04" db="UniProtKB">
        <authorList>
            <consortium name="EnsemblPlants"/>
        </authorList>
    </citation>
    <scope>IDENTIFICATION</scope>
</reference>
<dbReference type="AlphaFoldDB" id="J3LAS8"/>
<feature type="compositionally biased region" description="Basic residues" evidence="1">
    <location>
        <begin position="53"/>
        <end position="67"/>
    </location>
</feature>
<evidence type="ECO:0000256" key="1">
    <source>
        <dbReference type="SAM" id="MobiDB-lite"/>
    </source>
</evidence>
<feature type="compositionally biased region" description="Basic and acidic residues" evidence="1">
    <location>
        <begin position="98"/>
        <end position="149"/>
    </location>
</feature>
<dbReference type="HOGENOM" id="CLU_870417_0_0_1"/>
<organism evidence="2">
    <name type="scientific">Oryza brachyantha</name>
    <name type="common">malo sina</name>
    <dbReference type="NCBI Taxonomy" id="4533"/>
    <lineage>
        <taxon>Eukaryota</taxon>
        <taxon>Viridiplantae</taxon>
        <taxon>Streptophyta</taxon>
        <taxon>Embryophyta</taxon>
        <taxon>Tracheophyta</taxon>
        <taxon>Spermatophyta</taxon>
        <taxon>Magnoliopsida</taxon>
        <taxon>Liliopsida</taxon>
        <taxon>Poales</taxon>
        <taxon>Poaceae</taxon>
        <taxon>BOP clade</taxon>
        <taxon>Oryzoideae</taxon>
        <taxon>Oryzeae</taxon>
        <taxon>Oryzinae</taxon>
        <taxon>Oryza</taxon>
    </lineage>
</organism>
<protein>
    <submittedName>
        <fullName evidence="2">Uncharacterized protein</fullName>
    </submittedName>
</protein>